<dbReference type="OrthoDB" id="2361717at2"/>
<keyword evidence="2" id="KW-1185">Reference proteome</keyword>
<dbReference type="EMBL" id="MATO01000061">
    <property type="protein sequence ID" value="OCS86729.1"/>
    <property type="molecule type" value="Genomic_DNA"/>
</dbReference>
<accession>A0A1C0YHY5</accession>
<organism evidence="1 2">
    <name type="scientific">Caryophanon latum</name>
    <dbReference type="NCBI Taxonomy" id="33977"/>
    <lineage>
        <taxon>Bacteria</taxon>
        <taxon>Bacillati</taxon>
        <taxon>Bacillota</taxon>
        <taxon>Bacilli</taxon>
        <taxon>Bacillales</taxon>
        <taxon>Caryophanaceae</taxon>
        <taxon>Caryophanon</taxon>
    </lineage>
</organism>
<sequence length="81" mass="8601">MISKEALLQALANELQAAQAGDEQATRDALLAMRTLCDVALQAKRTAAPSVTSLQQVTVAPTLQPTRIEEDGANGDSIFDF</sequence>
<dbReference type="Pfam" id="PF17261">
    <property type="entry name" value="DUF5327"/>
    <property type="match status" value="1"/>
</dbReference>
<evidence type="ECO:0000313" key="1">
    <source>
        <dbReference type="EMBL" id="OCS86729.1"/>
    </source>
</evidence>
<dbReference type="AlphaFoldDB" id="A0A1C0YHY5"/>
<name>A0A1C0YHY5_9BACL</name>
<proteinExistence type="predicted"/>
<evidence type="ECO:0000313" key="2">
    <source>
        <dbReference type="Proteomes" id="UP000093482"/>
    </source>
</evidence>
<comment type="caution">
    <text evidence="1">The sequence shown here is derived from an EMBL/GenBank/DDBJ whole genome shotgun (WGS) entry which is preliminary data.</text>
</comment>
<dbReference type="InterPro" id="IPR035218">
    <property type="entry name" value="DUF5327"/>
</dbReference>
<dbReference type="RefSeq" id="WP_066466115.1">
    <property type="nucleotide sequence ID" value="NZ_MATO01000061.1"/>
</dbReference>
<gene>
    <name evidence="1" type="ORF">A6K76_14565</name>
</gene>
<reference evidence="1 2" key="1">
    <citation type="submission" date="2016-07" db="EMBL/GenBank/DDBJ databases">
        <title>Caryophanon latum genome sequencing.</title>
        <authorList>
            <person name="Verma A."/>
            <person name="Pal Y."/>
            <person name="Krishnamurthi S."/>
        </authorList>
    </citation>
    <scope>NUCLEOTIDE SEQUENCE [LARGE SCALE GENOMIC DNA]</scope>
    <source>
        <strain evidence="1 2">DSM 14151</strain>
    </source>
</reference>
<protein>
    <submittedName>
        <fullName evidence="1">Uncharacterized protein</fullName>
    </submittedName>
</protein>
<dbReference type="Proteomes" id="UP000093482">
    <property type="component" value="Unassembled WGS sequence"/>
</dbReference>